<dbReference type="PANTHER" id="PTHR11380:SF5">
    <property type="entry name" value="TRANSCRIPTION INITIATION FACTOR TFIID SUBUNIT 13"/>
    <property type="match status" value="1"/>
</dbReference>
<evidence type="ECO:0000256" key="5">
    <source>
        <dbReference type="ARBA" id="ARBA00038392"/>
    </source>
</evidence>
<evidence type="ECO:0000256" key="1">
    <source>
        <dbReference type="ARBA" id="ARBA00004123"/>
    </source>
</evidence>
<name>A0AAJ5YPB9_9BASI</name>
<dbReference type="Proteomes" id="UP001219567">
    <property type="component" value="Chromosome 1"/>
</dbReference>
<comment type="subcellular location">
    <subcellularLocation>
        <location evidence="1">Nucleus</location>
    </subcellularLocation>
</comment>
<feature type="region of interest" description="Disordered" evidence="7">
    <location>
        <begin position="181"/>
        <end position="201"/>
    </location>
</feature>
<dbReference type="AlphaFoldDB" id="A0AAJ5YPB9"/>
<dbReference type="GO" id="GO:0051123">
    <property type="term" value="P:RNA polymerase II preinitiation complex assembly"/>
    <property type="evidence" value="ECO:0007669"/>
    <property type="project" value="TreeGrafter"/>
</dbReference>
<dbReference type="GO" id="GO:0005669">
    <property type="term" value="C:transcription factor TFIID complex"/>
    <property type="evidence" value="ECO:0007669"/>
    <property type="project" value="TreeGrafter"/>
</dbReference>
<organism evidence="8 9">
    <name type="scientific">Malassezia yamatoensis</name>
    <dbReference type="NCBI Taxonomy" id="253288"/>
    <lineage>
        <taxon>Eukaryota</taxon>
        <taxon>Fungi</taxon>
        <taxon>Dikarya</taxon>
        <taxon>Basidiomycota</taxon>
        <taxon>Ustilaginomycotina</taxon>
        <taxon>Malasseziomycetes</taxon>
        <taxon>Malasseziales</taxon>
        <taxon>Malasseziaceae</taxon>
        <taxon>Malassezia</taxon>
    </lineage>
</organism>
<dbReference type="InterPro" id="IPR009072">
    <property type="entry name" value="Histone-fold"/>
</dbReference>
<dbReference type="PANTHER" id="PTHR11380">
    <property type="entry name" value="TRANSCRIPTION INITIATION FACTOR TFIID/SUPT3-RELATED"/>
    <property type="match status" value="1"/>
</dbReference>
<evidence type="ECO:0000256" key="4">
    <source>
        <dbReference type="ARBA" id="ARBA00023242"/>
    </source>
</evidence>
<dbReference type="InterPro" id="IPR003195">
    <property type="entry name" value="TFIID_TAF13"/>
</dbReference>
<keyword evidence="4" id="KW-0539">Nucleus</keyword>
<sequence>MPPTTPLRYTGGRGTPYDSEMRPQVQDVRDGLPASYRADIAARGRRPFHQPGLFQKDLRLLMYAYGDVPNPSPDSVAVLEEMTMDFLTDLCLRAEPSAYALGYTASHLATEAIENGETPSSSLRGHPPAIQTHRQRANLDDFKRALRHDRKKLGRLEQLLYADKMVTEARRIGGVEDVAANAGALGHTEDRSTEKGKNKTT</sequence>
<evidence type="ECO:0000313" key="8">
    <source>
        <dbReference type="EMBL" id="WFC98058.1"/>
    </source>
</evidence>
<evidence type="ECO:0000256" key="6">
    <source>
        <dbReference type="ARBA" id="ARBA00040136"/>
    </source>
</evidence>
<evidence type="ECO:0000256" key="3">
    <source>
        <dbReference type="ARBA" id="ARBA00023163"/>
    </source>
</evidence>
<dbReference type="GO" id="GO:0046982">
    <property type="term" value="F:protein heterodimerization activity"/>
    <property type="evidence" value="ECO:0007669"/>
    <property type="project" value="InterPro"/>
</dbReference>
<comment type="similarity">
    <text evidence="5">Belongs to the TAF13 family.</text>
</comment>
<keyword evidence="2" id="KW-0805">Transcription regulation</keyword>
<keyword evidence="9" id="KW-1185">Reference proteome</keyword>
<keyword evidence="3" id="KW-0804">Transcription</keyword>
<proteinExistence type="inferred from homology"/>
<protein>
    <recommendedName>
        <fullName evidence="6">Transcription initiation factor TFIID subunit 13</fullName>
    </recommendedName>
</protein>
<dbReference type="Gene3D" id="1.10.20.10">
    <property type="entry name" value="Histone, subunit A"/>
    <property type="match status" value="1"/>
</dbReference>
<evidence type="ECO:0000313" key="9">
    <source>
        <dbReference type="Proteomes" id="UP001219567"/>
    </source>
</evidence>
<evidence type="ECO:0000256" key="7">
    <source>
        <dbReference type="SAM" id="MobiDB-lite"/>
    </source>
</evidence>
<feature type="compositionally biased region" description="Basic and acidic residues" evidence="7">
    <location>
        <begin position="187"/>
        <end position="201"/>
    </location>
</feature>
<feature type="region of interest" description="Disordered" evidence="7">
    <location>
        <begin position="1"/>
        <end position="21"/>
    </location>
</feature>
<gene>
    <name evidence="8" type="ORF">MYAM1_000780</name>
</gene>
<accession>A0AAJ5YPB9</accession>
<reference evidence="8 9" key="1">
    <citation type="submission" date="2023-03" db="EMBL/GenBank/DDBJ databases">
        <title>Mating type loci evolution in Malassezia.</title>
        <authorList>
            <person name="Coelho M.A."/>
        </authorList>
    </citation>
    <scope>NUCLEOTIDE SEQUENCE [LARGE SCALE GENOMIC DNA]</scope>
    <source>
        <strain evidence="8 9">CBS 9725</strain>
    </source>
</reference>
<dbReference type="Pfam" id="PF02269">
    <property type="entry name" value="TFIID-18kDa"/>
    <property type="match status" value="1"/>
</dbReference>
<dbReference type="SUPFAM" id="SSF47113">
    <property type="entry name" value="Histone-fold"/>
    <property type="match status" value="1"/>
</dbReference>
<dbReference type="EMBL" id="CP119943">
    <property type="protein sequence ID" value="WFC98058.1"/>
    <property type="molecule type" value="Genomic_DNA"/>
</dbReference>
<evidence type="ECO:0000256" key="2">
    <source>
        <dbReference type="ARBA" id="ARBA00023015"/>
    </source>
</evidence>